<gene>
    <name evidence="5" type="ORF">V0U79_08465</name>
</gene>
<evidence type="ECO:0000313" key="5">
    <source>
        <dbReference type="EMBL" id="MEE2526397.1"/>
    </source>
</evidence>
<sequence>MTEPTGAELDILKVLWEESPLSARELHQRVSEKRDWSYSTTRTHLNRMVEKGLVRRRDSHGLAVFQAAEEKVSLLGGIIRNFSMKVLDMGGSMPASAFADSELLNEEELAELTRLLEEDES</sequence>
<dbReference type="InterPro" id="IPR036390">
    <property type="entry name" value="WH_DNA-bd_sf"/>
</dbReference>
<proteinExistence type="inferred from homology"/>
<evidence type="ECO:0000256" key="2">
    <source>
        <dbReference type="ARBA" id="ARBA00023015"/>
    </source>
</evidence>
<comment type="similarity">
    <text evidence="1">Belongs to the BlaI transcriptional regulatory family.</text>
</comment>
<evidence type="ECO:0000256" key="3">
    <source>
        <dbReference type="ARBA" id="ARBA00023125"/>
    </source>
</evidence>
<evidence type="ECO:0000313" key="6">
    <source>
        <dbReference type="Proteomes" id="UP001354971"/>
    </source>
</evidence>
<reference evidence="5 6" key="1">
    <citation type="submission" date="2024-01" db="EMBL/GenBank/DDBJ databases">
        <title>Hyphobacterium bacterium isolated from marine sediment.</title>
        <authorList>
            <person name="Zhao S."/>
        </authorList>
    </citation>
    <scope>NUCLEOTIDE SEQUENCE [LARGE SCALE GENOMIC DNA]</scope>
    <source>
        <strain evidence="6">HN65</strain>
    </source>
</reference>
<keyword evidence="3" id="KW-0238">DNA-binding</keyword>
<accession>A0ABU7LR59</accession>
<keyword evidence="2" id="KW-0805">Transcription regulation</keyword>
<dbReference type="EMBL" id="JAZDRP010000004">
    <property type="protein sequence ID" value="MEE2526397.1"/>
    <property type="molecule type" value="Genomic_DNA"/>
</dbReference>
<dbReference type="InterPro" id="IPR005650">
    <property type="entry name" value="BlaI_family"/>
</dbReference>
<keyword evidence="6" id="KW-1185">Reference proteome</keyword>
<evidence type="ECO:0000256" key="4">
    <source>
        <dbReference type="ARBA" id="ARBA00023163"/>
    </source>
</evidence>
<dbReference type="PIRSF" id="PIRSF019455">
    <property type="entry name" value="CopR_AtkY"/>
    <property type="match status" value="1"/>
</dbReference>
<dbReference type="SUPFAM" id="SSF46785">
    <property type="entry name" value="Winged helix' DNA-binding domain"/>
    <property type="match status" value="1"/>
</dbReference>
<organism evidence="5 6">
    <name type="scientific">Hyphobacterium lacteum</name>
    <dbReference type="NCBI Taxonomy" id="3116575"/>
    <lineage>
        <taxon>Bacteria</taxon>
        <taxon>Pseudomonadati</taxon>
        <taxon>Pseudomonadota</taxon>
        <taxon>Alphaproteobacteria</taxon>
        <taxon>Maricaulales</taxon>
        <taxon>Maricaulaceae</taxon>
        <taxon>Hyphobacterium</taxon>
    </lineage>
</organism>
<comment type="caution">
    <text evidence="5">The sequence shown here is derived from an EMBL/GenBank/DDBJ whole genome shotgun (WGS) entry which is preliminary data.</text>
</comment>
<keyword evidence="4" id="KW-0804">Transcription</keyword>
<dbReference type="Pfam" id="PF03965">
    <property type="entry name" value="Penicillinase_R"/>
    <property type="match status" value="1"/>
</dbReference>
<name>A0ABU7LR59_9PROT</name>
<dbReference type="InterPro" id="IPR036388">
    <property type="entry name" value="WH-like_DNA-bd_sf"/>
</dbReference>
<dbReference type="RefSeq" id="WP_330199060.1">
    <property type="nucleotide sequence ID" value="NZ_JAZDRP010000004.1"/>
</dbReference>
<dbReference type="Proteomes" id="UP001354971">
    <property type="component" value="Unassembled WGS sequence"/>
</dbReference>
<evidence type="ECO:0000256" key="1">
    <source>
        <dbReference type="ARBA" id="ARBA00011046"/>
    </source>
</evidence>
<protein>
    <submittedName>
        <fullName evidence="5">BlaI/MecI/CopY family transcriptional regulator</fullName>
    </submittedName>
</protein>
<dbReference type="Gene3D" id="1.10.10.10">
    <property type="entry name" value="Winged helix-like DNA-binding domain superfamily/Winged helix DNA-binding domain"/>
    <property type="match status" value="1"/>
</dbReference>